<sequence>KTGLILTAGKENVAPVIYLEDFYAELQHGRSFADVLTEIRDIYKEHAHMPVAAEDILNVDVKDKVFAVLVDKVRNTENLENLVYKDVGSGLALTYRVQVTEVMPDGGQGTVGISKGMAMTRDLDVDTIHEMAIDSLRRDPIEFRPMEEIMNEFLQGVSVNNVEFNENMEVNKDEVMFVLSNQSRFYGASLFFYPGVKETIENILGEGYFVLPSSKHELIIIPESRGVSPEELSNMVKEVNESQVDSVDQISDTAYFYDPKIKELMPVAEMDVQKVPEIDSPQMTM</sequence>
<protein>
    <submittedName>
        <fullName evidence="1">DUF5688 family protein</fullName>
    </submittedName>
</protein>
<evidence type="ECO:0000313" key="2">
    <source>
        <dbReference type="Proteomes" id="UP001523565"/>
    </source>
</evidence>
<feature type="non-terminal residue" evidence="1">
    <location>
        <position position="1"/>
    </location>
</feature>
<dbReference type="Pfam" id="PF18941">
    <property type="entry name" value="DUF5688"/>
    <property type="match status" value="1"/>
</dbReference>
<reference evidence="1 2" key="1">
    <citation type="journal article" date="2022" name="Genome Biol. Evol.">
        <title>Host diet, physiology and behaviors set the stage for Lachnospiraceae cladogenesis.</title>
        <authorList>
            <person name="Vera-Ponce De Leon A."/>
            <person name="Schneider M."/>
            <person name="Jahnes B.C."/>
            <person name="Sadowski V."/>
            <person name="Camuy-Velez L.A."/>
            <person name="Duan J."/>
            <person name="Sabree Z.L."/>
        </authorList>
    </citation>
    <scope>NUCLEOTIDE SEQUENCE [LARGE SCALE GENOMIC DNA]</scope>
    <source>
        <strain evidence="1 2">PAL227</strain>
    </source>
</reference>
<evidence type="ECO:0000313" key="1">
    <source>
        <dbReference type="EMBL" id="MCP1111616.1"/>
    </source>
</evidence>
<organism evidence="1 2">
    <name type="scientific">Ohessyouella blattaphilus</name>
    <dbReference type="NCBI Taxonomy" id="2949333"/>
    <lineage>
        <taxon>Bacteria</taxon>
        <taxon>Bacillati</taxon>
        <taxon>Bacillota</taxon>
        <taxon>Clostridia</taxon>
        <taxon>Lachnospirales</taxon>
        <taxon>Lachnospiraceae</taxon>
        <taxon>Ohessyouella</taxon>
    </lineage>
</organism>
<name>A0ABT1EPJ2_9FIRM</name>
<dbReference type="RefSeq" id="WP_262070466.1">
    <property type="nucleotide sequence ID" value="NZ_JAMXOC010000073.1"/>
</dbReference>
<dbReference type="InterPro" id="IPR043743">
    <property type="entry name" value="DUF5688"/>
</dbReference>
<proteinExistence type="predicted"/>
<comment type="caution">
    <text evidence="1">The sequence shown here is derived from an EMBL/GenBank/DDBJ whole genome shotgun (WGS) entry which is preliminary data.</text>
</comment>
<dbReference type="EMBL" id="JAMZFV010000073">
    <property type="protein sequence ID" value="MCP1111616.1"/>
    <property type="molecule type" value="Genomic_DNA"/>
</dbReference>
<gene>
    <name evidence="1" type="ORF">NK118_15330</name>
</gene>
<accession>A0ABT1EPJ2</accession>
<dbReference type="Proteomes" id="UP001523565">
    <property type="component" value="Unassembled WGS sequence"/>
</dbReference>
<keyword evidence="2" id="KW-1185">Reference proteome</keyword>